<protein>
    <recommendedName>
        <fullName evidence="9">Nucleoporin NUP188</fullName>
    </recommendedName>
</protein>
<dbReference type="Pfam" id="PF21093">
    <property type="entry name" value="Nup188_N-subdom_III"/>
    <property type="match status" value="1"/>
</dbReference>
<keyword evidence="7" id="KW-0539">Nucleus</keyword>
<dbReference type="PANTHER" id="PTHR31431:SF1">
    <property type="entry name" value="NUCLEOPORIN NUP188"/>
    <property type="match status" value="1"/>
</dbReference>
<dbReference type="Pfam" id="PF10487">
    <property type="entry name" value="Nup188_N"/>
    <property type="match status" value="1"/>
</dbReference>
<evidence type="ECO:0000256" key="9">
    <source>
        <dbReference type="ARBA" id="ARBA00040174"/>
    </source>
</evidence>
<evidence type="ECO:0000259" key="11">
    <source>
        <dbReference type="PROSITE" id="PS51207"/>
    </source>
</evidence>
<keyword evidence="13" id="KW-1185">Reference proteome</keyword>
<dbReference type="GO" id="GO:0044611">
    <property type="term" value="C:nuclear pore inner ring"/>
    <property type="evidence" value="ECO:0007669"/>
    <property type="project" value="TreeGrafter"/>
</dbReference>
<evidence type="ECO:0000256" key="4">
    <source>
        <dbReference type="ARBA" id="ARBA00022927"/>
    </source>
</evidence>
<feature type="domain" description="PX" evidence="10">
    <location>
        <begin position="2429"/>
        <end position="2554"/>
    </location>
</feature>
<dbReference type="GO" id="GO:0006405">
    <property type="term" value="P:RNA export from nucleus"/>
    <property type="evidence" value="ECO:0007669"/>
    <property type="project" value="TreeGrafter"/>
</dbReference>
<dbReference type="InterPro" id="IPR036871">
    <property type="entry name" value="PX_dom_sf"/>
</dbReference>
<accession>A0AAN7WM68</accession>
<evidence type="ECO:0000313" key="13">
    <source>
        <dbReference type="Proteomes" id="UP001306508"/>
    </source>
</evidence>
<name>A0AAN7WM68_9SACH</name>
<evidence type="ECO:0000256" key="7">
    <source>
        <dbReference type="ARBA" id="ARBA00023242"/>
    </source>
</evidence>
<dbReference type="PANTHER" id="PTHR31431">
    <property type="entry name" value="NUCLEOPORIN NUP188 HOMOLOG"/>
    <property type="match status" value="1"/>
</dbReference>
<feature type="domain" description="PXA" evidence="11">
    <location>
        <begin position="1733"/>
        <end position="1924"/>
    </location>
</feature>
<evidence type="ECO:0000256" key="3">
    <source>
        <dbReference type="ARBA" id="ARBA00022816"/>
    </source>
</evidence>
<evidence type="ECO:0000256" key="2">
    <source>
        <dbReference type="ARBA" id="ARBA00022448"/>
    </source>
</evidence>
<dbReference type="PROSITE" id="PS51207">
    <property type="entry name" value="PXA"/>
    <property type="match status" value="1"/>
</dbReference>
<evidence type="ECO:0000256" key="8">
    <source>
        <dbReference type="ARBA" id="ARBA00038387"/>
    </source>
</evidence>
<dbReference type="Proteomes" id="UP001306508">
    <property type="component" value="Unassembled WGS sequence"/>
</dbReference>
<keyword evidence="5" id="KW-0811">Translocation</keyword>
<dbReference type="Pfam" id="PF08628">
    <property type="entry name" value="Nexin_C"/>
    <property type="match status" value="1"/>
</dbReference>
<dbReference type="InterPro" id="IPR001683">
    <property type="entry name" value="PX_dom"/>
</dbReference>
<dbReference type="InterPro" id="IPR041634">
    <property type="entry name" value="Nup188_C"/>
</dbReference>
<dbReference type="GO" id="GO:0006606">
    <property type="term" value="P:protein import into nucleus"/>
    <property type="evidence" value="ECO:0007669"/>
    <property type="project" value="TreeGrafter"/>
</dbReference>
<dbReference type="SUPFAM" id="SSF64268">
    <property type="entry name" value="PX domain"/>
    <property type="match status" value="1"/>
</dbReference>
<dbReference type="InterPro" id="IPR018864">
    <property type="entry name" value="Nucleoporin_Nup188_N"/>
</dbReference>
<dbReference type="InterPro" id="IPR044840">
    <property type="entry name" value="Nup188"/>
</dbReference>
<dbReference type="GO" id="GO:0051028">
    <property type="term" value="P:mRNA transport"/>
    <property type="evidence" value="ECO:0007669"/>
    <property type="project" value="UniProtKB-KW"/>
</dbReference>
<evidence type="ECO:0000259" key="10">
    <source>
        <dbReference type="PROSITE" id="PS50195"/>
    </source>
</evidence>
<dbReference type="Pfam" id="PF00787">
    <property type="entry name" value="PX"/>
    <property type="match status" value="1"/>
</dbReference>
<sequence length="2803" mass="323606">MSSHLDGNFLFNKINHFLQNYIQLDDKSKDKLLYQDTLKQINNQLFKDKESICDLLKWDTNSTTEKKFNPDLLIDGTTYTITEDQHKLALQWSKRLSLNYNYICKVLSFAEPNLQTVLNERIAAVDIIATLIDTPDLNPDWNKWILENPNTRLKLLNNLIDSIQSVVMTSKKVNQNSQISSGESDSFLDLVHLKNMNDLVYLSKLLKLITDLILNANEILNFDTILNWFNNIDLWSQFCQFDLISILPDIPYSVLLQLISLININSLLFLGFDTAYHSFNIENSSFFNDSKKFIQLQNIIDKNLPSNSLISYSWACILFYKSVVLETLDENDNMLSSEDKIFLSDYNKEYPNVPLNVMFNFFAQRAENLNVFEEITNITTSLKADLTYPIIMTSFISFLMNFIPLNIETTKMIQTVLLYMPSHFTEEFLSSDTFSRKFALLRAKLPLVEDGLIPFINMVTALPEFANFELKMLTTYATKAKLNDIDYDLLDENSVGMIGDISHNQQGNNGTIVSLHDSASSNISDLIIMKRETFVKPPFELEENVMMSIPKDTKGQLVQLSSNSRTSAANSTSLIGKENNIRQKKSGSIAIEDGNIDLDLIIYSIKYSGWSLLGRILQNISTLYFNNGANLDNVTKELMISIIKLISTIIDSSVIEYDRSQEILSSMSSQITLDNENVISVIFKIYEIALNKRDYNVLVECSKFTNLLTGYYPNLVWSYLIRSTLLEKYGKTGLISTILGTLELPNGKFDFTIQLSVLINLLVEHTFTRDSTTSERTKKELLQKFTVHFIHVFENCQFWEFNNLNDKFKLCLNLTNFFSKVLYNVYGIDPTCNTKEKITRILSQASETIVAFFLENQSTDSYTTKTLLSILTSYTDLEYSIYGNNTFDEDYKDLIISAFKFTNLLVSIRSFLKLPPSVLEHNIFDSISILVQRYINNILLKNSIIKLFITLVSISWSDSYPFLLSYLGETAAKDMFQSVSNDLKSSINDFNLLKDIYNFIGSLLQSKQDGLTVLFLTGDIITRARHNEKDANGDNTININSDKSIINILKSNIMSINKYPEGVLCALLDCISYALNSWIHSKNLTNDSKFLDVLLNKFNSFVPKNLNDIDQDDIQFITEQYRAVSKIIEIFALYLYICPQKTSAVYKLLDDKNLFTKIKPYFDNAGDNNDIQENYVNEFNSTYPSYTLNKFRMTQFSLSIGGVENSVFNLELMNKWFKDDARWYGSIKESGFFHKVKLVASNIQYNHYKISGAKSWGAFITSYIKINGAPNAHFIDIIIHFLEMNSQITSSKDSYSQLYHERVELVFYILYFCQKSGSDVSVEKLFEMLKLLITTFKSSEVNYFEKIMTCLRKNEYRTVIRCVLIVLSLVKDSAKFLELASDQLLEFFELAFSKGIYLILHKMLADISNPLKSQKEMAMFMIEERVQDISLLMRLFIVIRSFNPSENFNKILASSLCESGTIQVILNLYSNAHLLQNNFQNVSGSLALNAISELCTIPEIADQFICNGLFVTLLESPLSVIIQKGNIRPEYNLVLHDIWSNGLLSIILLLLSLFGKSVLAETCVFLKYFDKQVQCSIASWTNSKLAISTALIRETSQLIMLQKMLDTLNYQEYLKNNYDDTKQTEDDSLGLIYGLDEEYERSDLYDTLGNLLTHPKYLNSRIVAMTIEENEKLNNPLLREQLVNEINNDIKELQQALIYVDRKLYLPKLLDINQYPKGITVDSDKSEYIFDTNSEISNELREIIYLIIRDYVMIWFERIDQTPDSRFPKELNKILLKAVDNATRKLKDCDFVTLILSKLIPLLTLHFNSFIKAKRNLIERLVNKNHTKLSISESSLIEEYKKFKTLHFAIDENPDILERGVAIHLKKIILQLLPYLVSPEELESPFVSILMREILTANIFTPLVMKFSDPDDWNLAFVNLSKKVLRERNQIHKVRRILMKGIKEPQKLNDYEDVSRINDCSIDLDLDFGTTTKEFEAFLRQLNLLHTYSDLRSTKFALAIKLLKLENRDSPSDAERKTSREEVTLKKRILISLNMLDTKLKYIEPKMSIPSHRELDKDILKELEDFISDITLDSVFLTDKTCISFFRRYLYTNNYKIAVIYLDFWISVNSLKIPLEEIDSQEIIVKFSKAESSHLYNIKTQFFSDSNFEVMLALDKGLVKNIELFIENEQLQKSEVFLLARKSLFLLQEQAQKILSEKYFVLFKKSNIMMKMITSPEFISTQVYSVYFSPKPESLLKKSKHNSVIDCSTNTVMMFADPNLTEELEEIISDSDNFDIKNSDSLKDFVEDKQPGSASNMAPSNMINTILDNQHMLNFGIKSRPYQEYNESLNKSTDSMASRYISDTMNDNCYNFSTLKNEMFQLSLGIEEIKKELDLLKHLILKADLMDNKKQLKLLDKSQRSLLRDLEKKELLMQQLSIQENANSLYKNTTTHINCYYENSQISSIRNVVFYVINVDHVYKEQVTSWEIPRRYSEFYTLHKYLKQRYSTILSQESIGKLFPPKRNMKWGFQLSLKELYEDRRARFELYLNNLLDYPEICQDDLFRRFLTESLSFHIHTLKNSTLFNNNGISDKHDQLYIDNKLNYLENSPLSETSSQLSDDNSNVTSGSLLINGTDNKIDDQIRENEINNGVRLIQRGTASNVSLLKPVCDLFISLFSLNKANLLWLRGGAIILVLQQLLGGTIEKYIKDSIVKLQSPENVYEYLIVVKQSLWGEGGLMERRKKTKEKAERTTSERKQTRKDSRLLLSMLFTEVCGKVVGRRHAQDAASRIHDLVQVRCLNASLLLEVIDIILDDVFFKNTAEH</sequence>
<comment type="similarity">
    <text evidence="8">Belongs to the Nup188 family.</text>
</comment>
<gene>
    <name evidence="12" type="ORF">RI543_002750</name>
</gene>
<dbReference type="SMART" id="SM00313">
    <property type="entry name" value="PXA"/>
    <property type="match status" value="1"/>
</dbReference>
<comment type="caution">
    <text evidence="12">The sequence shown here is derived from an EMBL/GenBank/DDBJ whole genome shotgun (WGS) entry which is preliminary data.</text>
</comment>
<keyword evidence="3" id="KW-0509">mRNA transport</keyword>
<organism evidence="12 13">
    <name type="scientific">Arxiozyma heterogenica</name>
    <dbReference type="NCBI Taxonomy" id="278026"/>
    <lineage>
        <taxon>Eukaryota</taxon>
        <taxon>Fungi</taxon>
        <taxon>Dikarya</taxon>
        <taxon>Ascomycota</taxon>
        <taxon>Saccharomycotina</taxon>
        <taxon>Saccharomycetes</taxon>
        <taxon>Saccharomycetales</taxon>
        <taxon>Saccharomycetaceae</taxon>
        <taxon>Arxiozyma</taxon>
    </lineage>
</organism>
<evidence type="ECO:0000313" key="12">
    <source>
        <dbReference type="EMBL" id="KAK5780205.1"/>
    </source>
</evidence>
<dbReference type="Pfam" id="PF02194">
    <property type="entry name" value="PXA"/>
    <property type="match status" value="1"/>
</dbReference>
<keyword evidence="4" id="KW-0653">Protein transport</keyword>
<dbReference type="InterPro" id="IPR013937">
    <property type="entry name" value="Sorting_nexin_C"/>
</dbReference>
<evidence type="ECO:0000256" key="1">
    <source>
        <dbReference type="ARBA" id="ARBA00004567"/>
    </source>
</evidence>
<dbReference type="InterPro" id="IPR048883">
    <property type="entry name" value="Nup188_N-subdom_III"/>
</dbReference>
<dbReference type="SUPFAM" id="SSF48097">
    <property type="entry name" value="Regulator of G-protein signaling, RGS"/>
    <property type="match status" value="1"/>
</dbReference>
<dbReference type="SMART" id="SM00312">
    <property type="entry name" value="PX"/>
    <property type="match status" value="1"/>
</dbReference>
<dbReference type="Gene3D" id="1.25.10.70">
    <property type="match status" value="1"/>
</dbReference>
<dbReference type="EMBL" id="JAWIZZ010000045">
    <property type="protein sequence ID" value="KAK5780205.1"/>
    <property type="molecule type" value="Genomic_DNA"/>
</dbReference>
<dbReference type="Pfam" id="PF18378">
    <property type="entry name" value="Nup188_C"/>
    <property type="match status" value="1"/>
</dbReference>
<dbReference type="Gene3D" id="3.30.1520.10">
    <property type="entry name" value="Phox-like domain"/>
    <property type="match status" value="1"/>
</dbReference>
<dbReference type="InterPro" id="IPR036305">
    <property type="entry name" value="RGS_sf"/>
</dbReference>
<keyword evidence="2" id="KW-0813">Transport</keyword>
<reference evidence="13" key="1">
    <citation type="submission" date="2023-07" db="EMBL/GenBank/DDBJ databases">
        <title>A draft genome of Kazachstania heterogenica Y-27499.</title>
        <authorList>
            <person name="Donic C."/>
            <person name="Kralova J.S."/>
            <person name="Fidel L."/>
            <person name="Ben-Dor S."/>
            <person name="Jung S."/>
        </authorList>
    </citation>
    <scope>NUCLEOTIDE SEQUENCE [LARGE SCALE GENOMIC DNA]</scope>
    <source>
        <strain evidence="13">Y27499</strain>
    </source>
</reference>
<dbReference type="PROSITE" id="PS50195">
    <property type="entry name" value="PX"/>
    <property type="match status" value="1"/>
</dbReference>
<dbReference type="InterPro" id="IPR003114">
    <property type="entry name" value="Phox_assoc"/>
</dbReference>
<evidence type="ECO:0000256" key="6">
    <source>
        <dbReference type="ARBA" id="ARBA00023132"/>
    </source>
</evidence>
<comment type="subcellular location">
    <subcellularLocation>
        <location evidence="1">Nucleus</location>
        <location evidence="1">Nuclear pore complex</location>
    </subcellularLocation>
</comment>
<keyword evidence="6" id="KW-0906">Nuclear pore complex</keyword>
<dbReference type="GO" id="GO:0017056">
    <property type="term" value="F:structural constituent of nuclear pore"/>
    <property type="evidence" value="ECO:0007669"/>
    <property type="project" value="InterPro"/>
</dbReference>
<proteinExistence type="inferred from homology"/>
<dbReference type="GO" id="GO:0035091">
    <property type="term" value="F:phosphatidylinositol binding"/>
    <property type="evidence" value="ECO:0007669"/>
    <property type="project" value="InterPro"/>
</dbReference>
<evidence type="ECO:0000256" key="5">
    <source>
        <dbReference type="ARBA" id="ARBA00023010"/>
    </source>
</evidence>